<keyword evidence="1" id="KW-0597">Phosphoprotein</keyword>
<name>A0ABY6CP01_9BACT</name>
<dbReference type="PROSITE" id="PS50110">
    <property type="entry name" value="RESPONSE_REGULATORY"/>
    <property type="match status" value="1"/>
</dbReference>
<dbReference type="CDD" id="cd17534">
    <property type="entry name" value="REC_DC-like"/>
    <property type="match status" value="1"/>
</dbReference>
<dbReference type="PROSITE" id="PS50930">
    <property type="entry name" value="HTH_LYTTR"/>
    <property type="match status" value="1"/>
</dbReference>
<dbReference type="SMART" id="SM00448">
    <property type="entry name" value="REC"/>
    <property type="match status" value="1"/>
</dbReference>
<dbReference type="InterPro" id="IPR007492">
    <property type="entry name" value="LytTR_DNA-bd_dom"/>
</dbReference>
<reference evidence="4" key="1">
    <citation type="submission" date="2022-09" db="EMBL/GenBank/DDBJ databases">
        <title>Comparative genomics and taxonomic characterization of three novel marine species of genus Reichenbachiella exhibiting antioxidant and polysaccharide degradation activities.</title>
        <authorList>
            <person name="Muhammad N."/>
            <person name="Lee Y.-J."/>
            <person name="Ko J."/>
            <person name="Kim S.-G."/>
        </authorList>
    </citation>
    <scope>NUCLEOTIDE SEQUENCE</scope>
    <source>
        <strain evidence="4">BKB1-1</strain>
    </source>
</reference>
<evidence type="ECO:0000313" key="5">
    <source>
        <dbReference type="Proteomes" id="UP001065174"/>
    </source>
</evidence>
<keyword evidence="5" id="KW-1185">Reference proteome</keyword>
<proteinExistence type="predicted"/>
<dbReference type="PANTHER" id="PTHR37299:SF1">
    <property type="entry name" value="STAGE 0 SPORULATION PROTEIN A HOMOLOG"/>
    <property type="match status" value="1"/>
</dbReference>
<gene>
    <name evidence="4" type="ORF">N6H18_17310</name>
</gene>
<evidence type="ECO:0000259" key="2">
    <source>
        <dbReference type="PROSITE" id="PS50110"/>
    </source>
</evidence>
<dbReference type="Pfam" id="PF04397">
    <property type="entry name" value="LytTR"/>
    <property type="match status" value="1"/>
</dbReference>
<dbReference type="GO" id="GO:0003677">
    <property type="term" value="F:DNA binding"/>
    <property type="evidence" value="ECO:0007669"/>
    <property type="project" value="UniProtKB-KW"/>
</dbReference>
<feature type="modified residue" description="4-aspartylphosphate" evidence="1">
    <location>
        <position position="55"/>
    </location>
</feature>
<accession>A0ABY6CP01</accession>
<evidence type="ECO:0000259" key="3">
    <source>
        <dbReference type="PROSITE" id="PS50930"/>
    </source>
</evidence>
<evidence type="ECO:0000313" key="4">
    <source>
        <dbReference type="EMBL" id="UXP32104.1"/>
    </source>
</evidence>
<dbReference type="EMBL" id="CP106679">
    <property type="protein sequence ID" value="UXP32104.1"/>
    <property type="molecule type" value="Genomic_DNA"/>
</dbReference>
<dbReference type="PANTHER" id="PTHR37299">
    <property type="entry name" value="TRANSCRIPTIONAL REGULATOR-RELATED"/>
    <property type="match status" value="1"/>
</dbReference>
<dbReference type="Gene3D" id="2.40.50.1020">
    <property type="entry name" value="LytTr DNA-binding domain"/>
    <property type="match status" value="1"/>
</dbReference>
<evidence type="ECO:0000256" key="1">
    <source>
        <dbReference type="PROSITE-ProRule" id="PRU00169"/>
    </source>
</evidence>
<feature type="domain" description="HTH LytTR-type" evidence="3">
    <location>
        <begin position="142"/>
        <end position="240"/>
    </location>
</feature>
<keyword evidence="4" id="KW-0238">DNA-binding</keyword>
<dbReference type="InterPro" id="IPR011006">
    <property type="entry name" value="CheY-like_superfamily"/>
</dbReference>
<dbReference type="InterPro" id="IPR001789">
    <property type="entry name" value="Sig_transdc_resp-reg_receiver"/>
</dbReference>
<dbReference type="SUPFAM" id="SSF52172">
    <property type="entry name" value="CheY-like"/>
    <property type="match status" value="1"/>
</dbReference>
<dbReference type="SMART" id="SM00850">
    <property type="entry name" value="LytTR"/>
    <property type="match status" value="1"/>
</dbReference>
<dbReference type="Proteomes" id="UP001065174">
    <property type="component" value="Chromosome"/>
</dbReference>
<dbReference type="Pfam" id="PF00072">
    <property type="entry name" value="Response_reg"/>
    <property type="match status" value="1"/>
</dbReference>
<feature type="domain" description="Response regulatory" evidence="2">
    <location>
        <begin position="5"/>
        <end position="120"/>
    </location>
</feature>
<dbReference type="RefSeq" id="WP_262309541.1">
    <property type="nucleotide sequence ID" value="NZ_CP106679.1"/>
</dbReference>
<dbReference type="InterPro" id="IPR046947">
    <property type="entry name" value="LytR-like"/>
</dbReference>
<protein>
    <submittedName>
        <fullName evidence="4">LytTR family transcriptional regulator DNA-binding domain-containing protein</fullName>
    </submittedName>
</protein>
<sequence length="241" mass="27213">MDAYNILIVEDDSQIAESLSEILEILNHKVVGIAESYDQAVSFLEKDDIELVLLDIQIKGTKSGIDVAERIRADFKVPFIFTTAFADKETIKKASTHSPYGYIVKPYGIKDINAGIEIAIENHKNFKSAKSSDEGVFNRESLFVKANSRIVRINIDDILYIEAKGDYAIFKTLEKGYIVHTTFKNVENSLDPDQFVKVHRSYIVNVNKVVDIEENNLLINEQVIPISRGQRGHLLSKLNPI</sequence>
<dbReference type="Gene3D" id="3.40.50.2300">
    <property type="match status" value="1"/>
</dbReference>
<organism evidence="4 5">
    <name type="scientific">Reichenbachiella agarivorans</name>
    <dbReference type="NCBI Taxonomy" id="2979464"/>
    <lineage>
        <taxon>Bacteria</taxon>
        <taxon>Pseudomonadati</taxon>
        <taxon>Bacteroidota</taxon>
        <taxon>Cytophagia</taxon>
        <taxon>Cytophagales</taxon>
        <taxon>Reichenbachiellaceae</taxon>
        <taxon>Reichenbachiella</taxon>
    </lineage>
</organism>